<dbReference type="Proteomes" id="UP001153737">
    <property type="component" value="Chromosome 5"/>
</dbReference>
<keyword evidence="4" id="KW-0479">Metal-binding</keyword>
<dbReference type="InterPro" id="IPR019080">
    <property type="entry name" value="YqaJ_viral_recombinase"/>
</dbReference>
<keyword evidence="7" id="KW-0862">Zinc</keyword>
<keyword evidence="6" id="KW-0378">Hydrolase</keyword>
<dbReference type="GO" id="GO:0005768">
    <property type="term" value="C:endosome"/>
    <property type="evidence" value="ECO:0007669"/>
    <property type="project" value="TreeGrafter"/>
</dbReference>
<dbReference type="SMART" id="SM00232">
    <property type="entry name" value="JAB_MPN"/>
    <property type="match status" value="1"/>
</dbReference>
<dbReference type="CDD" id="cd22343">
    <property type="entry name" value="PDDEXK_lambda_exonuclease-like"/>
    <property type="match status" value="1"/>
</dbReference>
<dbReference type="Pfam" id="PF01398">
    <property type="entry name" value="JAB"/>
    <property type="match status" value="1"/>
</dbReference>
<dbReference type="EMBL" id="OU896711">
    <property type="protein sequence ID" value="CAH1170720.1"/>
    <property type="molecule type" value="Genomic_DNA"/>
</dbReference>
<dbReference type="InterPro" id="IPR037518">
    <property type="entry name" value="MPN"/>
</dbReference>
<dbReference type="GO" id="GO:0046872">
    <property type="term" value="F:metal ion binding"/>
    <property type="evidence" value="ECO:0007669"/>
    <property type="project" value="UniProtKB-KW"/>
</dbReference>
<keyword evidence="8" id="KW-0482">Metalloprotease</keyword>
<feature type="region of interest" description="Disordered" evidence="9">
    <location>
        <begin position="355"/>
        <end position="387"/>
    </location>
</feature>
<dbReference type="InterPro" id="IPR044098">
    <property type="entry name" value="STAMBP/STALP-like_MPN"/>
</dbReference>
<comment type="cofactor">
    <cofactor evidence="1">
        <name>Zn(2+)</name>
        <dbReference type="ChEBI" id="CHEBI:29105"/>
    </cofactor>
</comment>
<reference evidence="11" key="2">
    <citation type="submission" date="2022-10" db="EMBL/GenBank/DDBJ databases">
        <authorList>
            <consortium name="ENA_rothamsted_submissions"/>
            <consortium name="culmorum"/>
            <person name="King R."/>
        </authorList>
    </citation>
    <scope>NUCLEOTIDE SEQUENCE</scope>
</reference>
<evidence type="ECO:0000256" key="7">
    <source>
        <dbReference type="ARBA" id="ARBA00022833"/>
    </source>
</evidence>
<dbReference type="PANTHER" id="PTHR12947:SF13">
    <property type="entry name" value="FI19924P1"/>
    <property type="match status" value="1"/>
</dbReference>
<dbReference type="Gene3D" id="3.90.320.10">
    <property type="match status" value="1"/>
</dbReference>
<dbReference type="SUPFAM" id="SSF102712">
    <property type="entry name" value="JAB1/MPN domain"/>
    <property type="match status" value="1"/>
</dbReference>
<dbReference type="InterPro" id="IPR049012">
    <property type="entry name" value="Mutator_transp_dom"/>
</dbReference>
<evidence type="ECO:0000256" key="5">
    <source>
        <dbReference type="ARBA" id="ARBA00022786"/>
    </source>
</evidence>
<dbReference type="GO" id="GO:0006281">
    <property type="term" value="P:DNA repair"/>
    <property type="evidence" value="ECO:0007669"/>
    <property type="project" value="UniProtKB-ARBA"/>
</dbReference>
<name>A0A9P0DLB0_PHACE</name>
<dbReference type="GO" id="GO:0070536">
    <property type="term" value="P:protein K63-linked deubiquitination"/>
    <property type="evidence" value="ECO:0007669"/>
    <property type="project" value="InterPro"/>
</dbReference>
<accession>A0A9P0DLB0</accession>
<feature type="domain" description="MPN" evidence="10">
    <location>
        <begin position="672"/>
        <end position="817"/>
    </location>
</feature>
<reference evidence="11" key="1">
    <citation type="submission" date="2022-01" db="EMBL/GenBank/DDBJ databases">
        <authorList>
            <person name="King R."/>
        </authorList>
    </citation>
    <scope>NUCLEOTIDE SEQUENCE</scope>
</reference>
<proteinExistence type="inferred from homology"/>
<comment type="similarity">
    <text evidence="2">Belongs to the peptidase M67C family.</text>
</comment>
<dbReference type="GO" id="GO:0061578">
    <property type="term" value="F:K63-linked deubiquitinase activity"/>
    <property type="evidence" value="ECO:0007669"/>
    <property type="project" value="InterPro"/>
</dbReference>
<evidence type="ECO:0000256" key="8">
    <source>
        <dbReference type="ARBA" id="ARBA00023049"/>
    </source>
</evidence>
<keyword evidence="3" id="KW-0645">Protease</keyword>
<dbReference type="GO" id="GO:0016020">
    <property type="term" value="C:membrane"/>
    <property type="evidence" value="ECO:0007669"/>
    <property type="project" value="TreeGrafter"/>
</dbReference>
<organism evidence="11 12">
    <name type="scientific">Phaedon cochleariae</name>
    <name type="common">Mustard beetle</name>
    <dbReference type="NCBI Taxonomy" id="80249"/>
    <lineage>
        <taxon>Eukaryota</taxon>
        <taxon>Metazoa</taxon>
        <taxon>Ecdysozoa</taxon>
        <taxon>Arthropoda</taxon>
        <taxon>Hexapoda</taxon>
        <taxon>Insecta</taxon>
        <taxon>Pterygota</taxon>
        <taxon>Neoptera</taxon>
        <taxon>Endopterygota</taxon>
        <taxon>Coleoptera</taxon>
        <taxon>Polyphaga</taxon>
        <taxon>Cucujiformia</taxon>
        <taxon>Chrysomeloidea</taxon>
        <taxon>Chrysomelidae</taxon>
        <taxon>Chrysomelinae</taxon>
        <taxon>Chrysomelini</taxon>
        <taxon>Phaedon</taxon>
    </lineage>
</organism>
<protein>
    <recommendedName>
        <fullName evidence="10">MPN domain-containing protein</fullName>
    </recommendedName>
</protein>
<dbReference type="AlphaFoldDB" id="A0A9P0DLB0"/>
<evidence type="ECO:0000256" key="9">
    <source>
        <dbReference type="SAM" id="MobiDB-lite"/>
    </source>
</evidence>
<evidence type="ECO:0000256" key="2">
    <source>
        <dbReference type="ARBA" id="ARBA00010981"/>
    </source>
</evidence>
<evidence type="ECO:0000313" key="11">
    <source>
        <dbReference type="EMBL" id="CAH1170720.1"/>
    </source>
</evidence>
<keyword evidence="12" id="KW-1185">Reference proteome</keyword>
<evidence type="ECO:0000256" key="4">
    <source>
        <dbReference type="ARBA" id="ARBA00022723"/>
    </source>
</evidence>
<dbReference type="PANTHER" id="PTHR12947">
    <property type="entry name" value="AMSH-LIKE PROTEASE"/>
    <property type="match status" value="1"/>
</dbReference>
<dbReference type="InterPro" id="IPR000555">
    <property type="entry name" value="JAMM/MPN+_dom"/>
</dbReference>
<dbReference type="Pfam" id="PF09588">
    <property type="entry name" value="YqaJ"/>
    <property type="match status" value="1"/>
</dbReference>
<dbReference type="PROSITE" id="PS50249">
    <property type="entry name" value="MPN"/>
    <property type="match status" value="1"/>
</dbReference>
<gene>
    <name evidence="11" type="ORF">PHAECO_LOCUS9090</name>
</gene>
<dbReference type="CDD" id="cd08066">
    <property type="entry name" value="MPN_AMSH_like"/>
    <property type="match status" value="1"/>
</dbReference>
<evidence type="ECO:0000313" key="12">
    <source>
        <dbReference type="Proteomes" id="UP001153737"/>
    </source>
</evidence>
<dbReference type="Pfam" id="PF20700">
    <property type="entry name" value="Mutator"/>
    <property type="match status" value="1"/>
</dbReference>
<evidence type="ECO:0000256" key="6">
    <source>
        <dbReference type="ARBA" id="ARBA00022801"/>
    </source>
</evidence>
<dbReference type="GO" id="GO:0140492">
    <property type="term" value="F:metal-dependent deubiquitinase activity"/>
    <property type="evidence" value="ECO:0007669"/>
    <property type="project" value="InterPro"/>
</dbReference>
<dbReference type="InterPro" id="IPR011604">
    <property type="entry name" value="PDDEXK-like_dom_sf"/>
</dbReference>
<dbReference type="Gene3D" id="3.40.140.10">
    <property type="entry name" value="Cytidine Deaminase, domain 2"/>
    <property type="match status" value="1"/>
</dbReference>
<evidence type="ECO:0000256" key="1">
    <source>
        <dbReference type="ARBA" id="ARBA00001947"/>
    </source>
</evidence>
<dbReference type="InterPro" id="IPR011335">
    <property type="entry name" value="Restrct_endonuc-II-like"/>
</dbReference>
<sequence>MKSAGEIERQAAIENSQICSDGTPWITVYVDGSWSKRSYGTNYDALSGMIGIIGKHTGELLFVGVRNKYCTICARSENAGEAVGDHICYKNWSGSASAMEADMVVDGFNQSEAMHGVRYMKFIGDGDSSVFSKIQNSVTYGKEVQKCECTNHALKNYGKRLRTIKADTQINLKGRKLLTNSKIKLLTKRAKCSIYEHAKSGTSNVDLLRFDLRNGLHHVFGEHSNCREGICNTVHDVSGSMIPELKSTTIYHHLNGALDLLVRKAHLLIENENNNRAERLMNIVSRFNQGKRLNLIQRGSYQRRVHLSGLRHNKQFNWHSDPYKNYMSSSPGKHFKKFIARNCRSQELKCRRRLLSTVSKNNNDHSKRKKTSSSMKQRDVNTDYGPHADQQMIDQSLLAEEVDVILRRLQVSEAERDRIQTESVVQFGNAIFETERKLRLTASMFGKVIKRRPYTSCHNMVKECLKPSSFWSEATDYGIAKEKVAIGIFERIKSLHVQDSGFWIDLQYGFLGASPDGIVLSEDSMIEVKCIYSASKLELKKHTLDEVIDIMKSKICLERHDDQIRLKRTHNYYYQIQGQLNIARKSKCYFIVYINDAIDLFVEEIERDAKLWEEKMCPLLVQFYKECICPEIIMDNIGKGRICNDPPFISEAITLQEEKKRKISKVINPVIVNSADKESIQILRHVVVPFELTSVFQKIAENNTSENIECCGILAGRLENNKLKISHMIVPKQTGTSDSCTASHEEELLLYQEQHDLITIGWIHTHPTQTAFLSSVDLHTHCSYQLLIPEAIAIVCAPKYKQIEYFNLTPTNGMTVISKCKKSGFHPHPSEPPLFKSADHVRIENDATLEVIDLRMLE</sequence>
<keyword evidence="5" id="KW-0833">Ubl conjugation pathway</keyword>
<evidence type="ECO:0000256" key="3">
    <source>
        <dbReference type="ARBA" id="ARBA00022670"/>
    </source>
</evidence>
<evidence type="ECO:0000259" key="10">
    <source>
        <dbReference type="PROSITE" id="PS50249"/>
    </source>
</evidence>
<dbReference type="GO" id="GO:0006508">
    <property type="term" value="P:proteolysis"/>
    <property type="evidence" value="ECO:0007669"/>
    <property type="project" value="UniProtKB-KW"/>
</dbReference>
<dbReference type="SUPFAM" id="SSF52980">
    <property type="entry name" value="Restriction endonuclease-like"/>
    <property type="match status" value="1"/>
</dbReference>